<comment type="caution">
    <text evidence="2">The sequence shown here is derived from an EMBL/GenBank/DDBJ whole genome shotgun (WGS) entry which is preliminary data.</text>
</comment>
<sequence length="538" mass="58166">MPKTRPAVNAGVDRKPRRTAAQMVQVRADETTAKAQAKLEQEKAKRRLAALEDKQQKEDVAYAETANHPADRPDPASTPAPKAAAGGTGGEDGDDSGSGADSEPYEQPSDTENSEESDPELDDSAEEEPAKKKRKKKLPALTRADIDSSRKTTDGSGTPVMPAGDNKKRKAAKDKDANKPLKKSKTVPKKKTGLIKSKSTGPSVPSADDDSMVTPGGPALDNDTKEHVERPKTGKNKKGAPTAPLIVIKSAPPKAPTRKALRGGSAKWNRGHLPDDTAAEFNDEVVPLAYELVGTLPPWARMTVKHVQGLVDRVYGEGEHVVTNDGPWFGLVGYSLDSWRNGLGAQSHKAMESFIENYESDSEEEEPGADRGDGIENTAPPSPGSTPTATDTDAVATAAKPTKFKFNTPEGRAAFVKWALQQHEASGTMAFHWKTWGNGVDKKGFLLNNMILHAFAYHLACLEEIPGRYERREARPEGALLMSMQSVERELGFWKTGDYVNPVIQTPPPRPEEQDCPPCNQVPSIHPGVGRRPLGRAH</sequence>
<proteinExistence type="predicted"/>
<dbReference type="EMBL" id="JACAZI010000003">
    <property type="protein sequence ID" value="KAF7364483.1"/>
    <property type="molecule type" value="Genomic_DNA"/>
</dbReference>
<keyword evidence="3" id="KW-1185">Reference proteome</keyword>
<evidence type="ECO:0000313" key="2">
    <source>
        <dbReference type="EMBL" id="KAF7364483.1"/>
    </source>
</evidence>
<feature type="region of interest" description="Disordered" evidence="1">
    <location>
        <begin position="505"/>
        <end position="538"/>
    </location>
</feature>
<evidence type="ECO:0000313" key="3">
    <source>
        <dbReference type="Proteomes" id="UP000620124"/>
    </source>
</evidence>
<feature type="compositionally biased region" description="Low complexity" evidence="1">
    <location>
        <begin position="75"/>
        <end position="85"/>
    </location>
</feature>
<dbReference type="AlphaFoldDB" id="A0A8H7DA42"/>
<dbReference type="Proteomes" id="UP000620124">
    <property type="component" value="Unassembled WGS sequence"/>
</dbReference>
<name>A0A8H7DA42_9AGAR</name>
<feature type="compositionally biased region" description="Basic and acidic residues" evidence="1">
    <location>
        <begin position="144"/>
        <end position="153"/>
    </location>
</feature>
<evidence type="ECO:0000256" key="1">
    <source>
        <dbReference type="SAM" id="MobiDB-lite"/>
    </source>
</evidence>
<feature type="compositionally biased region" description="Basic and acidic residues" evidence="1">
    <location>
        <begin position="222"/>
        <end position="232"/>
    </location>
</feature>
<feature type="region of interest" description="Disordered" evidence="1">
    <location>
        <begin position="1"/>
        <end position="240"/>
    </location>
</feature>
<protein>
    <submittedName>
        <fullName evidence="2">Uncharacterized protein</fullName>
    </submittedName>
</protein>
<organism evidence="2 3">
    <name type="scientific">Mycena venus</name>
    <dbReference type="NCBI Taxonomy" id="2733690"/>
    <lineage>
        <taxon>Eukaryota</taxon>
        <taxon>Fungi</taxon>
        <taxon>Dikarya</taxon>
        <taxon>Basidiomycota</taxon>
        <taxon>Agaricomycotina</taxon>
        <taxon>Agaricomycetes</taxon>
        <taxon>Agaricomycetidae</taxon>
        <taxon>Agaricales</taxon>
        <taxon>Marasmiineae</taxon>
        <taxon>Mycenaceae</taxon>
        <taxon>Mycena</taxon>
    </lineage>
</organism>
<feature type="compositionally biased region" description="Basic and acidic residues" evidence="1">
    <location>
        <begin position="27"/>
        <end position="60"/>
    </location>
</feature>
<dbReference type="OrthoDB" id="3014170at2759"/>
<feature type="compositionally biased region" description="Acidic residues" evidence="1">
    <location>
        <begin position="112"/>
        <end position="127"/>
    </location>
</feature>
<gene>
    <name evidence="2" type="ORF">MVEN_00316600</name>
</gene>
<feature type="region of interest" description="Disordered" evidence="1">
    <location>
        <begin position="357"/>
        <end position="393"/>
    </location>
</feature>
<feature type="compositionally biased region" description="Acidic residues" evidence="1">
    <location>
        <begin position="358"/>
        <end position="367"/>
    </location>
</feature>
<reference evidence="2" key="1">
    <citation type="submission" date="2020-05" db="EMBL/GenBank/DDBJ databases">
        <title>Mycena genomes resolve the evolution of fungal bioluminescence.</title>
        <authorList>
            <person name="Tsai I.J."/>
        </authorList>
    </citation>
    <scope>NUCLEOTIDE SEQUENCE</scope>
    <source>
        <strain evidence="2">CCC161011</strain>
    </source>
</reference>
<accession>A0A8H7DA42</accession>
<feature type="compositionally biased region" description="Basic residues" evidence="1">
    <location>
        <begin position="180"/>
        <end position="193"/>
    </location>
</feature>